<dbReference type="EMBL" id="BACD03000025">
    <property type="protein sequence ID" value="GAO49761.1"/>
    <property type="molecule type" value="Genomic_DNA"/>
</dbReference>
<evidence type="ECO:0000313" key="1">
    <source>
        <dbReference type="EMBL" id="GAO49761.1"/>
    </source>
</evidence>
<dbReference type="AlphaFoldDB" id="A0A0E9NJ79"/>
<evidence type="ECO:0000313" key="2">
    <source>
        <dbReference type="Proteomes" id="UP000033140"/>
    </source>
</evidence>
<dbReference type="Proteomes" id="UP000033140">
    <property type="component" value="Unassembled WGS sequence"/>
</dbReference>
<comment type="caution">
    <text evidence="1">The sequence shown here is derived from an EMBL/GenBank/DDBJ whole genome shotgun (WGS) entry which is preliminary data.</text>
</comment>
<name>A0A0E9NJ79_SAICN</name>
<sequence>MQQTERRVRDGDNSVINNHLALCRRGRSSPKKVISLLNLEKKEIYIVYCTPLHPSLLLHFPSFHFEPQL</sequence>
<reference evidence="1 2" key="1">
    <citation type="journal article" date="2011" name="J. Gen. Appl. Microbiol.">
        <title>Draft genome sequencing of the enigmatic yeast Saitoella complicata.</title>
        <authorList>
            <person name="Nishida H."/>
            <person name="Hamamoto M."/>
            <person name="Sugiyama J."/>
        </authorList>
    </citation>
    <scope>NUCLEOTIDE SEQUENCE [LARGE SCALE GENOMIC DNA]</scope>
    <source>
        <strain evidence="1 2">NRRL Y-17804</strain>
    </source>
</reference>
<organism evidence="1 2">
    <name type="scientific">Saitoella complicata (strain BCRC 22490 / CBS 7301 / JCM 7358 / NBRC 10748 / NRRL Y-17804)</name>
    <dbReference type="NCBI Taxonomy" id="698492"/>
    <lineage>
        <taxon>Eukaryota</taxon>
        <taxon>Fungi</taxon>
        <taxon>Dikarya</taxon>
        <taxon>Ascomycota</taxon>
        <taxon>Taphrinomycotina</taxon>
        <taxon>Taphrinomycotina incertae sedis</taxon>
        <taxon>Saitoella</taxon>
    </lineage>
</organism>
<gene>
    <name evidence="1" type="ORF">G7K_3903-t1</name>
</gene>
<reference evidence="1 2" key="2">
    <citation type="journal article" date="2014" name="J. Gen. Appl. Microbiol.">
        <title>The early diverging ascomycetous budding yeast Saitoella complicata has three histone deacetylases belonging to the Clr6, Hos2, and Rpd3 lineages.</title>
        <authorList>
            <person name="Nishida H."/>
            <person name="Matsumoto T."/>
            <person name="Kondo S."/>
            <person name="Hamamoto M."/>
            <person name="Yoshikawa H."/>
        </authorList>
    </citation>
    <scope>NUCLEOTIDE SEQUENCE [LARGE SCALE GENOMIC DNA]</scope>
    <source>
        <strain evidence="1 2">NRRL Y-17804</strain>
    </source>
</reference>
<accession>A0A0E9NJ79</accession>
<protein>
    <submittedName>
        <fullName evidence="1">Uncharacterized protein</fullName>
    </submittedName>
</protein>
<keyword evidence="2" id="KW-1185">Reference proteome</keyword>
<proteinExistence type="predicted"/>
<reference evidence="1 2" key="3">
    <citation type="journal article" date="2015" name="Genome Announc.">
        <title>Draft Genome Sequence of the Archiascomycetous Yeast Saitoella complicata.</title>
        <authorList>
            <person name="Yamauchi K."/>
            <person name="Kondo S."/>
            <person name="Hamamoto M."/>
            <person name="Takahashi Y."/>
            <person name="Ogura Y."/>
            <person name="Hayashi T."/>
            <person name="Nishida H."/>
        </authorList>
    </citation>
    <scope>NUCLEOTIDE SEQUENCE [LARGE SCALE GENOMIC DNA]</scope>
    <source>
        <strain evidence="1 2">NRRL Y-17804</strain>
    </source>
</reference>